<organism evidence="2 3">
    <name type="scientific">Thermalbibacter longus</name>
    <dbReference type="NCBI Taxonomy" id="2951981"/>
    <lineage>
        <taxon>Bacteria</taxon>
        <taxon>Pseudomonadati</taxon>
        <taxon>Thermomicrobiota</taxon>
        <taxon>Thermomicrobia</taxon>
        <taxon>Thermomicrobiales</taxon>
        <taxon>Thermomicrobiaceae</taxon>
        <taxon>Thermalbibacter</taxon>
    </lineage>
</organism>
<evidence type="ECO:0000256" key="1">
    <source>
        <dbReference type="SAM" id="MobiDB-lite"/>
    </source>
</evidence>
<dbReference type="AlphaFoldDB" id="A0AA41WG57"/>
<proteinExistence type="predicted"/>
<reference evidence="2" key="1">
    <citation type="submission" date="2022-06" db="EMBL/GenBank/DDBJ databases">
        <title>CFH 74404 Thermomicrobiaceae sp.</title>
        <authorList>
            <person name="Ming H."/>
            <person name="Li W.-J."/>
            <person name="Zhao Z."/>
        </authorList>
    </citation>
    <scope>NUCLEOTIDE SEQUENCE</scope>
    <source>
        <strain evidence="2">CFH 74404</strain>
    </source>
</reference>
<sequence>MGQVSGSTFTPGLVAPSALGTEPEQHAGYREGSGSRTQTATACPRACRAPIGRQNGRQNGIAPELIREAVGEIDTVLGH</sequence>
<comment type="caution">
    <text evidence="2">The sequence shown here is derived from an EMBL/GenBank/DDBJ whole genome shotgun (WGS) entry which is preliminary data.</text>
</comment>
<dbReference type="EMBL" id="JAMSLR010000009">
    <property type="protein sequence ID" value="MCM8749979.1"/>
    <property type="molecule type" value="Genomic_DNA"/>
</dbReference>
<protein>
    <submittedName>
        <fullName evidence="2">Uncharacterized protein</fullName>
    </submittedName>
</protein>
<accession>A0AA41WG57</accession>
<evidence type="ECO:0000313" key="2">
    <source>
        <dbReference type="EMBL" id="MCM8749979.1"/>
    </source>
</evidence>
<feature type="compositionally biased region" description="Polar residues" evidence="1">
    <location>
        <begin position="1"/>
        <end position="10"/>
    </location>
</feature>
<name>A0AA41WG57_9BACT</name>
<gene>
    <name evidence="2" type="ORF">NET02_12550</name>
</gene>
<dbReference type="RefSeq" id="WP_284057765.1">
    <property type="nucleotide sequence ID" value="NZ_JAMSLR010000009.1"/>
</dbReference>
<evidence type="ECO:0000313" key="3">
    <source>
        <dbReference type="Proteomes" id="UP001165306"/>
    </source>
</evidence>
<dbReference type="Proteomes" id="UP001165306">
    <property type="component" value="Unassembled WGS sequence"/>
</dbReference>
<keyword evidence="3" id="KW-1185">Reference proteome</keyword>
<feature type="region of interest" description="Disordered" evidence="1">
    <location>
        <begin position="1"/>
        <end position="42"/>
    </location>
</feature>